<organism evidence="1">
    <name type="scientific">Pectinophora gossypiella</name>
    <name type="common">Cotton pink bollworm</name>
    <name type="synonym">Depressaria gossypiella</name>
    <dbReference type="NCBI Taxonomy" id="13191"/>
    <lineage>
        <taxon>Eukaryota</taxon>
        <taxon>Metazoa</taxon>
        <taxon>Ecdysozoa</taxon>
        <taxon>Arthropoda</taxon>
        <taxon>Hexapoda</taxon>
        <taxon>Insecta</taxon>
        <taxon>Pterygota</taxon>
        <taxon>Neoptera</taxon>
        <taxon>Endopterygota</taxon>
        <taxon>Lepidoptera</taxon>
        <taxon>Glossata</taxon>
        <taxon>Ditrysia</taxon>
        <taxon>Gelechioidea</taxon>
        <taxon>Gelechiidae</taxon>
        <taxon>Apatetrinae</taxon>
        <taxon>Pectinophora</taxon>
    </lineage>
</organism>
<dbReference type="EMBL" id="GDQN01001134">
    <property type="protein sequence ID" value="JAT89920.1"/>
    <property type="molecule type" value="Transcribed_RNA"/>
</dbReference>
<feature type="non-terminal residue" evidence="1">
    <location>
        <position position="409"/>
    </location>
</feature>
<proteinExistence type="predicted"/>
<dbReference type="AlphaFoldDB" id="A0A1E1WSE5"/>
<name>A0A1E1WSE5_PECGO</name>
<dbReference type="OrthoDB" id="7482721at2759"/>
<evidence type="ECO:0000313" key="1">
    <source>
        <dbReference type="EMBL" id="JAT89920.1"/>
    </source>
</evidence>
<protein>
    <submittedName>
        <fullName evidence="1">Uncharacterized protein</fullName>
    </submittedName>
</protein>
<reference evidence="1" key="1">
    <citation type="submission" date="2015-09" db="EMBL/GenBank/DDBJ databases">
        <title>De novo assembly of Pectinophora gossypiella (Pink Bollworm) gut transcriptome.</title>
        <authorList>
            <person name="Tassone E.E."/>
        </authorList>
    </citation>
    <scope>NUCLEOTIDE SEQUENCE</scope>
</reference>
<gene>
    <name evidence="1" type="ORF">g.468</name>
</gene>
<sequence length="409" mass="46261">MDKTTFETYEYLPTSSSEAATDQFFVVQDDGTFLLNRQVQYVAQVQHVKETLDGSQACTVYDVTPQQFFVDVADNSTEVVSVADILPETNNFYGNSFLLQPILSENAEQAEKDQNIQFKDTTQQEALGENASISNINKQSTSCTEITMTDEQYKALEQKGWVLLETNDKIFILDTYGLHDITTNNDLIQSLRNDSKSSNNVEIEGLSIITTDETTKTESEPNKTQLEVYIQDSEEVLNNETINFIEEDESKEIIASKLNVISAEEVETTEIEHKSDFVKKELLPSVCKTEPDKESQGVALEKHKDNIIRIKTKQCFKSIPNKIILGKTLTGKRLVAKVVKCMRKEDDVKIKTDEKKIKNQPQPIVESNETIEQTVDNIKDLSSEERQFQQLFQLALRGDVESSPQQVAA</sequence>
<accession>A0A1E1WSE5</accession>